<keyword evidence="4" id="KW-0648">Protein biosynthesis</keyword>
<protein>
    <submittedName>
        <fullName evidence="4">Elongation factor 1-alpha S</fullName>
    </submittedName>
</protein>
<evidence type="ECO:0000313" key="5">
    <source>
        <dbReference type="Proteomes" id="UP000023152"/>
    </source>
</evidence>
<comment type="caution">
    <text evidence="4">The sequence shown here is derived from an EMBL/GenBank/DDBJ whole genome shotgun (WGS) entry which is preliminary data.</text>
</comment>
<dbReference type="AlphaFoldDB" id="X6LQC1"/>
<dbReference type="InterPro" id="IPR054696">
    <property type="entry name" value="GTP-eEF1A_C"/>
</dbReference>
<dbReference type="OrthoDB" id="2067at2759"/>
<gene>
    <name evidence="4" type="ORF">RFI_34078</name>
</gene>
<organism evidence="4 5">
    <name type="scientific">Reticulomyxa filosa</name>
    <dbReference type="NCBI Taxonomy" id="46433"/>
    <lineage>
        <taxon>Eukaryota</taxon>
        <taxon>Sar</taxon>
        <taxon>Rhizaria</taxon>
        <taxon>Retaria</taxon>
        <taxon>Foraminifera</taxon>
        <taxon>Monothalamids</taxon>
        <taxon>Reticulomyxidae</taxon>
        <taxon>Reticulomyxa</taxon>
    </lineage>
</organism>
<dbReference type="SUPFAM" id="SSF50447">
    <property type="entry name" value="Translation proteins"/>
    <property type="match status" value="1"/>
</dbReference>
<reference evidence="4 5" key="1">
    <citation type="journal article" date="2013" name="Curr. Biol.">
        <title>The Genome of the Foraminiferan Reticulomyxa filosa.</title>
        <authorList>
            <person name="Glockner G."/>
            <person name="Hulsmann N."/>
            <person name="Schleicher M."/>
            <person name="Noegel A.A."/>
            <person name="Eichinger L."/>
            <person name="Gallinger C."/>
            <person name="Pawlowski J."/>
            <person name="Sierra R."/>
            <person name="Euteneuer U."/>
            <person name="Pillet L."/>
            <person name="Moustafa A."/>
            <person name="Platzer M."/>
            <person name="Groth M."/>
            <person name="Szafranski K."/>
            <person name="Schliwa M."/>
        </authorList>
    </citation>
    <scope>NUCLEOTIDE SEQUENCE [LARGE SCALE GENOMIC DNA]</scope>
</reference>
<dbReference type="InterPro" id="IPR009000">
    <property type="entry name" value="Transl_B-barrel_sf"/>
</dbReference>
<dbReference type="SUPFAM" id="SSF50465">
    <property type="entry name" value="EF-Tu/eEF-1alpha/eIF2-gamma C-terminal domain"/>
    <property type="match status" value="1"/>
</dbReference>
<evidence type="ECO:0000256" key="1">
    <source>
        <dbReference type="ARBA" id="ARBA00022741"/>
    </source>
</evidence>
<dbReference type="GO" id="GO:0005525">
    <property type="term" value="F:GTP binding"/>
    <property type="evidence" value="ECO:0007669"/>
    <property type="project" value="UniProtKB-KW"/>
</dbReference>
<dbReference type="Gene3D" id="2.40.30.10">
    <property type="entry name" value="Translation factors"/>
    <property type="match status" value="2"/>
</dbReference>
<evidence type="ECO:0000256" key="2">
    <source>
        <dbReference type="ARBA" id="ARBA00023134"/>
    </source>
</evidence>
<dbReference type="EMBL" id="ASPP01033610">
    <property type="protein sequence ID" value="ETO03332.1"/>
    <property type="molecule type" value="Genomic_DNA"/>
</dbReference>
<keyword evidence="2" id="KW-0342">GTP-binding</keyword>
<keyword evidence="4" id="KW-0251">Elongation factor</keyword>
<accession>X6LQC1</accession>
<proteinExistence type="predicted"/>
<dbReference type="GO" id="GO:0003746">
    <property type="term" value="F:translation elongation factor activity"/>
    <property type="evidence" value="ECO:0007669"/>
    <property type="project" value="UniProtKB-KW"/>
</dbReference>
<dbReference type="PANTHER" id="PTHR23115">
    <property type="entry name" value="TRANSLATION FACTOR"/>
    <property type="match status" value="1"/>
</dbReference>
<dbReference type="InterPro" id="IPR050100">
    <property type="entry name" value="TRAFAC_GTPase_members"/>
</dbReference>
<feature type="domain" description="GTP-eEF1A C-terminal" evidence="3">
    <location>
        <begin position="110"/>
        <end position="181"/>
    </location>
</feature>
<dbReference type="Pfam" id="PF22594">
    <property type="entry name" value="GTP-eEF1A_C"/>
    <property type="match status" value="1"/>
</dbReference>
<sequence length="203" mass="22756">MDALEKTVSQSKRSTKKPFCMPVSGTITPGVPVHFYPTNATGKAFSIDLRRKTVDKAEAGDSVGIYVKDLKKENMPHIGDIMCIDDPVQPNLLLWYLFKGHPDATNDGKGNYKRGFIPLIYIQTANAPCQMLEIKWKMEKATNNAKVEDATFIEVGDQAEVVFAPKMPLVVTSFDECKSLGMSKNKNKNSYDNNNDFIDEWLQ</sequence>
<evidence type="ECO:0000259" key="3">
    <source>
        <dbReference type="Pfam" id="PF22594"/>
    </source>
</evidence>
<dbReference type="Proteomes" id="UP000023152">
    <property type="component" value="Unassembled WGS sequence"/>
</dbReference>
<keyword evidence="1" id="KW-0547">Nucleotide-binding</keyword>
<keyword evidence="5" id="KW-1185">Reference proteome</keyword>
<evidence type="ECO:0000313" key="4">
    <source>
        <dbReference type="EMBL" id="ETO03332.1"/>
    </source>
</evidence>
<dbReference type="InterPro" id="IPR009001">
    <property type="entry name" value="Transl_elong_EF1A/Init_IF2_C"/>
</dbReference>
<name>X6LQC1_RETFI</name>